<feature type="compositionally biased region" description="Basic and acidic residues" evidence="1">
    <location>
        <begin position="1187"/>
        <end position="1197"/>
    </location>
</feature>
<accession>A0A1J8P6U5</accession>
<evidence type="ECO:0000256" key="1">
    <source>
        <dbReference type="SAM" id="MobiDB-lite"/>
    </source>
</evidence>
<keyword evidence="2" id="KW-1133">Transmembrane helix</keyword>
<evidence type="ECO:0000313" key="3">
    <source>
        <dbReference type="EMBL" id="OIZ95492.1"/>
    </source>
</evidence>
<gene>
    <name evidence="3" type="ORF">A1D18_01965</name>
</gene>
<name>A0A1J8P6U5_9COXI</name>
<dbReference type="Gene3D" id="3.40.30.160">
    <property type="entry name" value="Collagenase ColT, N-terminal domain"/>
    <property type="match status" value="1"/>
</dbReference>
<keyword evidence="4" id="KW-1185">Reference proteome</keyword>
<organism evidence="3 4">
    <name type="scientific">Candidatus Rickettsiella isopodorum</name>
    <dbReference type="NCBI Taxonomy" id="1225476"/>
    <lineage>
        <taxon>Bacteria</taxon>
        <taxon>Pseudomonadati</taxon>
        <taxon>Pseudomonadota</taxon>
        <taxon>Gammaproteobacteria</taxon>
        <taxon>Legionellales</taxon>
        <taxon>Coxiellaceae</taxon>
        <taxon>Rickettsiella</taxon>
    </lineage>
</organism>
<proteinExistence type="predicted"/>
<protein>
    <submittedName>
        <fullName evidence="3">Uncharacterized protein</fullName>
    </submittedName>
</protein>
<dbReference type="AlphaFoldDB" id="A0A1J8P6U5"/>
<comment type="caution">
    <text evidence="3">The sequence shown here is derived from an EMBL/GenBank/DDBJ whole genome shotgun (WGS) entry which is preliminary data.</text>
</comment>
<keyword evidence="2" id="KW-0472">Membrane</keyword>
<keyword evidence="2" id="KW-0812">Transmembrane</keyword>
<sequence>MPGIRIKNKLNYQEKKGLTDLLTATETDWYKFFDNIGSLIVEYSQSTHSSNKKIKRSIFFKFLKAAFSTDAIKTLTDKEKNTLFSLTETELTDNTYDFLNIDDLKMLYERFNIFLRVKHENWDEKVLSLITEYAERIVDSRIRLDKNIDQLDWHFSNFFWVLNVNFSHYVKINRDYLSFKKVFDPLQKMNNEIRRWDSDSIFSFRTVLGTYRILRTDFKANKEISHFLDQTTKNYISKIVKLTEHQCFSLTANEIKECAYIEYVKNLPDFEKNLLTHLYKKVDKQYVFPNEYVYQKSIFNVTISYQKLTKDEKAIINQAISATYSRVQKLRTRLTIEFEKPIKDQIFRLYIFKTKEEYVKYGPLWGINTAGGGYAQVRSPSENDLPLIYFRPLSDNEQWHETFIYQQKGDTRNGAFKEGGNFRNLGHEIQHALFYALLGQQGLHCLPSWMVEGAANALGNEKCFKEEAEYIKSFQDRLPKIERIINMSYSSGGDLYYFGSALFRFILEKNPSLLKEIIKKAQNEASIHEINGYIKDGLKADEETFNDWLNKIINDCSLRETNNLIKETRVNDLSVQYKEDLKNNRELLKFLQHKSIEFVFNDTVFNLTHDEISRHSRDKTRQTISMSDYDWFKSALEIYVLDNKLTDLNLSQEKETIIESLVDSKEGQFIGRKIVKIYINDAELSPESKKILKPLLEEFVLGKYFNLSKNLKRSFNREGEISRAALTKILKSKFNRESTCSQYIENQLFSSVGMLSDAPSNSIRIDKAISKLYQRSLNKNKALKKFIQKFGPIQLTFSDTVFVLSIDDLSRYDLATTPQPITWGDFHWFESALEIYSIKNYLRKKRLDYTENRIAEILDVELEYVSNRWIRNINSDENDCFRFMMQKFVLSFNVSSVLKNRLNQLNDNPADNKGSTNQPLVINESILGALTLFISNSSLILNALVSKSNKISHMNDDACEENNSDINSSTGLLLGGAFLGVVSLVIAGLSFWQYRRKKATPTHSMSLKKDLPSEVEKLQDYQVKLNALKEAIKRKVSKDAYTLLEIDFSTIKNNIELLILKNREGLNPSSFFNRDQENHEEYQKIFIEVLALLKKIKVNLLELKLNSLYDKANNILVELRSLHPLPQVSGTIEEQPLMSSNHLTSGSKQLEGSEIVRYIPSFSSFRKISWFMPERADLGFPPPPSEELEKMNDRNNEKNGQQPIYANIRIGRN</sequence>
<dbReference type="Gene3D" id="1.10.390.20">
    <property type="match status" value="1"/>
</dbReference>
<dbReference type="RefSeq" id="WP_071662151.1">
    <property type="nucleotide sequence ID" value="NZ_LUKY01000031.1"/>
</dbReference>
<evidence type="ECO:0000256" key="2">
    <source>
        <dbReference type="SAM" id="Phobius"/>
    </source>
</evidence>
<dbReference type="EMBL" id="LUKY01000031">
    <property type="protein sequence ID" value="OIZ95492.1"/>
    <property type="molecule type" value="Genomic_DNA"/>
</dbReference>
<reference evidence="3 4" key="1">
    <citation type="submission" date="2016-03" db="EMBL/GenBank/DDBJ databases">
        <title>Comparative genomics of Rickettsiella.</title>
        <authorList>
            <person name="Chandler C."/>
            <person name="Wang Y."/>
        </authorList>
    </citation>
    <scope>NUCLEOTIDE SEQUENCE [LARGE SCALE GENOMIC DNA]</scope>
    <source>
        <strain evidence="3 4">RCFS May 2013</strain>
    </source>
</reference>
<dbReference type="STRING" id="1225476.A1D18_01965"/>
<feature type="region of interest" description="Disordered" evidence="1">
    <location>
        <begin position="1181"/>
        <end position="1213"/>
    </location>
</feature>
<dbReference type="Proteomes" id="UP000183924">
    <property type="component" value="Unassembled WGS sequence"/>
</dbReference>
<evidence type="ECO:0000313" key="4">
    <source>
        <dbReference type="Proteomes" id="UP000183924"/>
    </source>
</evidence>
<feature type="transmembrane region" description="Helical" evidence="2">
    <location>
        <begin position="972"/>
        <end position="992"/>
    </location>
</feature>